<dbReference type="HAMAP" id="MF_00029">
    <property type="entry name" value="Ribosomal_eS8"/>
    <property type="match status" value="1"/>
</dbReference>
<sequence>MSKWQGRSLKKASGGRIWLSRKKRKYELGRESVKTTIGEENKVKISVRGGETKTRLYSVKHANITDPETGESKKSEILSVLENPADPNLARRSIINKGAVIETDVGKARITSRPGQEGTLNAVLIEGNLKKSSKEETEEEIEEENVKEENQKQ</sequence>
<proteinExistence type="inferred from homology"/>
<evidence type="ECO:0000313" key="8">
    <source>
        <dbReference type="EMBL" id="KXB07531.1"/>
    </source>
</evidence>
<feature type="region of interest" description="Disordered" evidence="7">
    <location>
        <begin position="129"/>
        <end position="153"/>
    </location>
</feature>
<dbReference type="InterPro" id="IPR020919">
    <property type="entry name" value="Ribosomal_protein_eS8_arc"/>
</dbReference>
<comment type="subunit">
    <text evidence="2 6">Part of the 30S ribosomal subunit.</text>
</comment>
<evidence type="ECO:0000256" key="3">
    <source>
        <dbReference type="ARBA" id="ARBA00022980"/>
    </source>
</evidence>
<comment type="similarity">
    <text evidence="1 6">Belongs to the eukaryotic ribosomal protein eS8 family.</text>
</comment>
<dbReference type="CDD" id="cd11382">
    <property type="entry name" value="Ribosomal_S8e"/>
    <property type="match status" value="1"/>
</dbReference>
<organism evidence="8 9">
    <name type="scientific">candidate division MSBL1 archaeon SCGC-AAA382A20</name>
    <dbReference type="NCBI Taxonomy" id="1698280"/>
    <lineage>
        <taxon>Archaea</taxon>
        <taxon>Methanobacteriati</taxon>
        <taxon>Methanobacteriota</taxon>
        <taxon>candidate division MSBL1</taxon>
    </lineage>
</organism>
<evidence type="ECO:0000256" key="4">
    <source>
        <dbReference type="ARBA" id="ARBA00023274"/>
    </source>
</evidence>
<comment type="caution">
    <text evidence="8">The sequence shown here is derived from an EMBL/GenBank/DDBJ whole genome shotgun (WGS) entry which is preliminary data.</text>
</comment>
<evidence type="ECO:0000313" key="9">
    <source>
        <dbReference type="Proteomes" id="UP000070263"/>
    </source>
</evidence>
<evidence type="ECO:0000256" key="2">
    <source>
        <dbReference type="ARBA" id="ARBA00011458"/>
    </source>
</evidence>
<keyword evidence="3 6" id="KW-0689">Ribosomal protein</keyword>
<evidence type="ECO:0000256" key="5">
    <source>
        <dbReference type="ARBA" id="ARBA00035277"/>
    </source>
</evidence>
<dbReference type="AlphaFoldDB" id="A0A133VM90"/>
<dbReference type="EMBL" id="LHYE01000007">
    <property type="protein sequence ID" value="KXB07531.1"/>
    <property type="molecule type" value="Genomic_DNA"/>
</dbReference>
<accession>A0A133VM90</accession>
<dbReference type="InterPro" id="IPR001047">
    <property type="entry name" value="Ribosomal_eS8"/>
</dbReference>
<dbReference type="Pfam" id="PF01201">
    <property type="entry name" value="Ribosomal_S8e"/>
    <property type="match status" value="1"/>
</dbReference>
<dbReference type="InterPro" id="IPR018283">
    <property type="entry name" value="Ribosomal_eS8_CS"/>
</dbReference>
<dbReference type="NCBIfam" id="TIGR00307">
    <property type="entry name" value="eS8"/>
    <property type="match status" value="1"/>
</dbReference>
<keyword evidence="4 6" id="KW-0687">Ribonucleoprotein</keyword>
<dbReference type="Gene3D" id="2.40.10.310">
    <property type="match status" value="1"/>
</dbReference>
<dbReference type="GO" id="GO:0005840">
    <property type="term" value="C:ribosome"/>
    <property type="evidence" value="ECO:0007669"/>
    <property type="project" value="UniProtKB-KW"/>
</dbReference>
<dbReference type="GO" id="GO:0006412">
    <property type="term" value="P:translation"/>
    <property type="evidence" value="ECO:0007669"/>
    <property type="project" value="UniProtKB-UniRule"/>
</dbReference>
<dbReference type="GO" id="GO:1990904">
    <property type="term" value="C:ribonucleoprotein complex"/>
    <property type="evidence" value="ECO:0007669"/>
    <property type="project" value="UniProtKB-KW"/>
</dbReference>
<dbReference type="InterPro" id="IPR022309">
    <property type="entry name" value="Ribosomal_Se8/biogenesis_NSA2"/>
</dbReference>
<name>A0A133VM90_9EURY</name>
<dbReference type="GO" id="GO:0003735">
    <property type="term" value="F:structural constituent of ribosome"/>
    <property type="evidence" value="ECO:0007669"/>
    <property type="project" value="InterPro"/>
</dbReference>
<dbReference type="PATRIC" id="fig|1698280.3.peg.1085"/>
<reference evidence="8 9" key="1">
    <citation type="journal article" date="2016" name="Sci. Rep.">
        <title>Metabolic traits of an uncultured archaeal lineage -MSBL1- from brine pools of the Red Sea.</title>
        <authorList>
            <person name="Mwirichia R."/>
            <person name="Alam I."/>
            <person name="Rashid M."/>
            <person name="Vinu M."/>
            <person name="Ba-Alawi W."/>
            <person name="Anthony Kamau A."/>
            <person name="Kamanda Ngugi D."/>
            <person name="Goker M."/>
            <person name="Klenk H.P."/>
            <person name="Bajic V."/>
            <person name="Stingl U."/>
        </authorList>
    </citation>
    <scope>NUCLEOTIDE SEQUENCE [LARGE SCALE GENOMIC DNA]</scope>
    <source>
        <strain evidence="8">SCGC-AAA382A20</strain>
    </source>
</reference>
<dbReference type="Proteomes" id="UP000070263">
    <property type="component" value="Unassembled WGS sequence"/>
</dbReference>
<keyword evidence="9" id="KW-1185">Reference proteome</keyword>
<evidence type="ECO:0000256" key="7">
    <source>
        <dbReference type="SAM" id="MobiDB-lite"/>
    </source>
</evidence>
<dbReference type="PROSITE" id="PS01193">
    <property type="entry name" value="RIBOSOMAL_S8E"/>
    <property type="match status" value="1"/>
</dbReference>
<protein>
    <recommendedName>
        <fullName evidence="5 6">Small ribosomal subunit protein eS8</fullName>
    </recommendedName>
</protein>
<evidence type="ECO:0000256" key="6">
    <source>
        <dbReference type="HAMAP-Rule" id="MF_00029"/>
    </source>
</evidence>
<feature type="compositionally biased region" description="Acidic residues" evidence="7">
    <location>
        <begin position="136"/>
        <end position="146"/>
    </location>
</feature>
<gene>
    <name evidence="6" type="primary">rps8e</name>
    <name evidence="8" type="ORF">AKJ51_01165</name>
</gene>
<evidence type="ECO:0000256" key="1">
    <source>
        <dbReference type="ARBA" id="ARBA00005257"/>
    </source>
</evidence>
<dbReference type="PANTHER" id="PTHR10394">
    <property type="entry name" value="40S RIBOSOMAL PROTEIN S8"/>
    <property type="match status" value="1"/>
</dbReference>